<evidence type="ECO:0000256" key="4">
    <source>
        <dbReference type="ARBA" id="ARBA00012564"/>
    </source>
</evidence>
<feature type="domain" description="Peptidase M1 membrane alanine aminopeptidase" evidence="13">
    <location>
        <begin position="255"/>
        <end position="467"/>
    </location>
</feature>
<keyword evidence="8" id="KW-0479">Metal-binding</keyword>
<dbReference type="SUPFAM" id="SSF63737">
    <property type="entry name" value="Leukotriene A4 hydrolase N-terminal domain"/>
    <property type="match status" value="1"/>
</dbReference>
<keyword evidence="11" id="KW-0482">Metalloprotease</keyword>
<dbReference type="eggNOG" id="COG0308">
    <property type="taxonomic scope" value="Bacteria"/>
</dbReference>
<evidence type="ECO:0000256" key="7">
    <source>
        <dbReference type="ARBA" id="ARBA00022670"/>
    </source>
</evidence>
<comment type="catalytic activity">
    <reaction evidence="1">
        <text>Release of an N-terminal amino acid, Xaa-|-Yaa- from a peptide, amide or arylamide. Xaa is preferably Ala, but may be most amino acids including Pro (slow action). When a terminal hydrophobic residue is followed by a prolyl residue, the two may be released as an intact Xaa-Pro dipeptide.</text>
        <dbReference type="EC" id="3.4.11.2"/>
    </reaction>
</comment>
<dbReference type="PRINTS" id="PR00756">
    <property type="entry name" value="ALADIPTASE"/>
</dbReference>
<sequence length="872" mass="96626">MKIRMLWSITLMVSAVTLASAAQTAAAAKPEAGIAHALAQSRAARISDLHYDLHLALQPHAETMPGAETVRFLLRDASTDLPIDYREGTITAAQLNGQSITPTLVNGHLILPASHLRKGGNTLVTRFTSRVAKAGAAITRYEDKEDGSEYFYSLFVPMDASMAFPCFDQPDLKARFTLDLSTPANWVTIANTAQTGSSTGGSRTFEETRPISTYLFAFAAGPWAKLKGKSGEPDLYVRKSQLARAQSEAPHVQEMTARGTRWLEDYFQQPYPFPKYDLVLIPGFPFGGMEHAGATFLNESGVLFRSAPTANDRFTRDTLVLHELTHQWFGDLVTMRWFDDLWLKEGFSQYMAYRALADLEPSSLPWKHMYEGIKPLAYGIDETEGTTPIFQDIPNLKDAKSAYGAIVYQKAPSILKQLEFKLGPDAFRNGLRAYLKQHAYGNAQWSDLVGALQAASKQDVQAWANAWVLQRGMPEITTAWSCDKSGRRVRRVTLSQTDVLNDGYRWPITNEVLLAYADHAPERVRVEWNGASVDVPGVAGKACPKYVFANGGDQAYGRFLLDAKSEAAVKATLQSNAATSDPLLQTMLWGALWENVHTARSAPRGYVTLALQNLPHQEDETLARLQYARVSGALQRYMSDNTRTPLVAQLETVATDRMLHAPEPGLRIVAFRTLTSAAETPAARDTLKSMLDGKTIVPGVDLRPLDRWSMVGRLIAVNDEEGPARLATEIKRDNTDDGRKFAFAVQAGAPDAATKERYFTMYQQAPTAAGAQQEDWLSQSLGSFNQVRQASLTLPYLQRSLDQLPEIKRDRKIFYLGAWLGAFLGGQTSPQAEAVVKQWLAQPGIDADLRRKVLENADPLERTVRIRTKFPE</sequence>
<dbReference type="EC" id="3.4.11.2" evidence="4"/>
<evidence type="ECO:0000256" key="10">
    <source>
        <dbReference type="ARBA" id="ARBA00022833"/>
    </source>
</evidence>
<evidence type="ECO:0000256" key="11">
    <source>
        <dbReference type="ARBA" id="ARBA00023049"/>
    </source>
</evidence>
<dbReference type="Gene3D" id="1.10.390.10">
    <property type="entry name" value="Neutral Protease Domain 2"/>
    <property type="match status" value="1"/>
</dbReference>
<protein>
    <recommendedName>
        <fullName evidence="5">Aminopeptidase N</fullName>
        <ecNumber evidence="4">3.4.11.2</ecNumber>
    </recommendedName>
</protein>
<accession>I3ZBC8</accession>
<dbReference type="OrthoDB" id="9814383at2"/>
<dbReference type="RefSeq" id="WP_014784115.1">
    <property type="nucleotide sequence ID" value="NC_018014.1"/>
</dbReference>
<dbReference type="KEGG" id="trs:Terro_0195"/>
<dbReference type="PATRIC" id="fig|926566.3.peg.199"/>
<dbReference type="GO" id="GO:0005737">
    <property type="term" value="C:cytoplasm"/>
    <property type="evidence" value="ECO:0007669"/>
    <property type="project" value="TreeGrafter"/>
</dbReference>
<dbReference type="GO" id="GO:0006508">
    <property type="term" value="P:proteolysis"/>
    <property type="evidence" value="ECO:0007669"/>
    <property type="project" value="UniProtKB-KW"/>
</dbReference>
<dbReference type="GO" id="GO:0043171">
    <property type="term" value="P:peptide catabolic process"/>
    <property type="evidence" value="ECO:0007669"/>
    <property type="project" value="TreeGrafter"/>
</dbReference>
<evidence type="ECO:0000256" key="1">
    <source>
        <dbReference type="ARBA" id="ARBA00000098"/>
    </source>
</evidence>
<evidence type="ECO:0000256" key="2">
    <source>
        <dbReference type="ARBA" id="ARBA00001947"/>
    </source>
</evidence>
<organism evidence="16 17">
    <name type="scientific">Terriglobus roseus (strain DSM 18391 / NRRL B-41598 / KBS 63)</name>
    <dbReference type="NCBI Taxonomy" id="926566"/>
    <lineage>
        <taxon>Bacteria</taxon>
        <taxon>Pseudomonadati</taxon>
        <taxon>Acidobacteriota</taxon>
        <taxon>Terriglobia</taxon>
        <taxon>Terriglobales</taxon>
        <taxon>Acidobacteriaceae</taxon>
        <taxon>Terriglobus</taxon>
    </lineage>
</organism>
<gene>
    <name evidence="16" type="ordered locus">Terro_0195</name>
</gene>
<evidence type="ECO:0000256" key="12">
    <source>
        <dbReference type="SAM" id="SignalP"/>
    </source>
</evidence>
<dbReference type="GO" id="GO:0016020">
    <property type="term" value="C:membrane"/>
    <property type="evidence" value="ECO:0007669"/>
    <property type="project" value="TreeGrafter"/>
</dbReference>
<dbReference type="InterPro" id="IPR050344">
    <property type="entry name" value="Peptidase_M1_aminopeptidases"/>
</dbReference>
<keyword evidence="9" id="KW-0378">Hydrolase</keyword>
<dbReference type="PANTHER" id="PTHR11533:SF174">
    <property type="entry name" value="PUROMYCIN-SENSITIVE AMINOPEPTIDASE-RELATED"/>
    <property type="match status" value="1"/>
</dbReference>
<dbReference type="InterPro" id="IPR024571">
    <property type="entry name" value="ERAP1-like_C_dom"/>
</dbReference>
<dbReference type="Gene3D" id="2.60.40.1730">
    <property type="entry name" value="tricorn interacting facor f3 domain"/>
    <property type="match status" value="1"/>
</dbReference>
<dbReference type="GO" id="GO:0016285">
    <property type="term" value="F:alanyl aminopeptidase activity"/>
    <property type="evidence" value="ECO:0007669"/>
    <property type="project" value="UniProtKB-EC"/>
</dbReference>
<evidence type="ECO:0000313" key="17">
    <source>
        <dbReference type="Proteomes" id="UP000006056"/>
    </source>
</evidence>
<dbReference type="InterPro" id="IPR042097">
    <property type="entry name" value="Aminopeptidase_N-like_N_sf"/>
</dbReference>
<dbReference type="CDD" id="cd09602">
    <property type="entry name" value="M1_APN"/>
    <property type="match status" value="1"/>
</dbReference>
<dbReference type="InterPro" id="IPR001930">
    <property type="entry name" value="Peptidase_M1"/>
</dbReference>
<evidence type="ECO:0000259" key="14">
    <source>
        <dbReference type="Pfam" id="PF11838"/>
    </source>
</evidence>
<comment type="similarity">
    <text evidence="3">Belongs to the peptidase M1 family.</text>
</comment>
<dbReference type="PANTHER" id="PTHR11533">
    <property type="entry name" value="PROTEASE M1 ZINC METALLOPROTEASE"/>
    <property type="match status" value="1"/>
</dbReference>
<dbReference type="InterPro" id="IPR027268">
    <property type="entry name" value="Peptidase_M4/M1_CTD_sf"/>
</dbReference>
<comment type="cofactor">
    <cofactor evidence="2">
        <name>Zn(2+)</name>
        <dbReference type="ChEBI" id="CHEBI:29105"/>
    </cofactor>
</comment>
<dbReference type="GO" id="GO:0070006">
    <property type="term" value="F:metalloaminopeptidase activity"/>
    <property type="evidence" value="ECO:0007669"/>
    <property type="project" value="TreeGrafter"/>
</dbReference>
<dbReference type="InterPro" id="IPR014782">
    <property type="entry name" value="Peptidase_M1_dom"/>
</dbReference>
<dbReference type="AlphaFoldDB" id="I3ZBC8"/>
<evidence type="ECO:0000256" key="3">
    <source>
        <dbReference type="ARBA" id="ARBA00010136"/>
    </source>
</evidence>
<evidence type="ECO:0000256" key="5">
    <source>
        <dbReference type="ARBA" id="ARBA00015611"/>
    </source>
</evidence>
<proteinExistence type="inferred from homology"/>
<evidence type="ECO:0000313" key="16">
    <source>
        <dbReference type="EMBL" id="AFL86546.1"/>
    </source>
</evidence>
<dbReference type="STRING" id="926566.Terro_0195"/>
<dbReference type="EMBL" id="CP003379">
    <property type="protein sequence ID" value="AFL86546.1"/>
    <property type="molecule type" value="Genomic_DNA"/>
</dbReference>
<dbReference type="InterPro" id="IPR045357">
    <property type="entry name" value="Aminopeptidase_N-like_N"/>
</dbReference>
<evidence type="ECO:0000259" key="15">
    <source>
        <dbReference type="Pfam" id="PF17900"/>
    </source>
</evidence>
<feature type="domain" description="ERAP1-like C-terminal" evidence="14">
    <location>
        <begin position="547"/>
        <end position="858"/>
    </location>
</feature>
<dbReference type="GO" id="GO:0005615">
    <property type="term" value="C:extracellular space"/>
    <property type="evidence" value="ECO:0007669"/>
    <property type="project" value="TreeGrafter"/>
</dbReference>
<dbReference type="Pfam" id="PF01433">
    <property type="entry name" value="Peptidase_M1"/>
    <property type="match status" value="1"/>
</dbReference>
<keyword evidence="7" id="KW-0645">Protease</keyword>
<name>I3ZBC8_TERRK</name>
<dbReference type="Pfam" id="PF11838">
    <property type="entry name" value="ERAP1_C"/>
    <property type="match status" value="1"/>
</dbReference>
<reference evidence="16 17" key="1">
    <citation type="submission" date="2012-06" db="EMBL/GenBank/DDBJ databases">
        <title>Complete genome of Terriglobus roseus DSM 18391.</title>
        <authorList>
            <consortium name="US DOE Joint Genome Institute (JGI-PGF)"/>
            <person name="Lucas S."/>
            <person name="Copeland A."/>
            <person name="Lapidus A."/>
            <person name="Glavina del Rio T."/>
            <person name="Dalin E."/>
            <person name="Tice H."/>
            <person name="Bruce D."/>
            <person name="Goodwin L."/>
            <person name="Pitluck S."/>
            <person name="Peters L."/>
            <person name="Mikhailova N."/>
            <person name="Munk A.C.C."/>
            <person name="Kyrpides N."/>
            <person name="Mavromatis K."/>
            <person name="Ivanova N."/>
            <person name="Brettin T."/>
            <person name="Detter J.C."/>
            <person name="Han C."/>
            <person name="Larimer F."/>
            <person name="Land M."/>
            <person name="Hauser L."/>
            <person name="Markowitz V."/>
            <person name="Cheng J.-F."/>
            <person name="Hugenholtz P."/>
            <person name="Woyke T."/>
            <person name="Wu D."/>
            <person name="Brambilla E."/>
            <person name="Klenk H.-P."/>
            <person name="Eisen J.A."/>
        </authorList>
    </citation>
    <scope>NUCLEOTIDE SEQUENCE [LARGE SCALE GENOMIC DNA]</scope>
    <source>
        <strain evidence="17">DSM 18391 / NRRL B-41598 / KBS 63</strain>
    </source>
</reference>
<keyword evidence="10" id="KW-0862">Zinc</keyword>
<feature type="chain" id="PRO_5003684586" description="Aminopeptidase N" evidence="12">
    <location>
        <begin position="22"/>
        <end position="872"/>
    </location>
</feature>
<dbReference type="HOGENOM" id="CLU_007335_1_1_0"/>
<feature type="domain" description="Aminopeptidase N-like N-terminal" evidence="15">
    <location>
        <begin position="49"/>
        <end position="215"/>
    </location>
</feature>
<dbReference type="SUPFAM" id="SSF55486">
    <property type="entry name" value="Metalloproteases ('zincins'), catalytic domain"/>
    <property type="match status" value="1"/>
</dbReference>
<evidence type="ECO:0000256" key="8">
    <source>
        <dbReference type="ARBA" id="ARBA00022723"/>
    </source>
</evidence>
<dbReference type="GO" id="GO:0042277">
    <property type="term" value="F:peptide binding"/>
    <property type="evidence" value="ECO:0007669"/>
    <property type="project" value="TreeGrafter"/>
</dbReference>
<dbReference type="Proteomes" id="UP000006056">
    <property type="component" value="Chromosome"/>
</dbReference>
<evidence type="ECO:0000259" key="13">
    <source>
        <dbReference type="Pfam" id="PF01433"/>
    </source>
</evidence>
<feature type="signal peptide" evidence="12">
    <location>
        <begin position="1"/>
        <end position="21"/>
    </location>
</feature>
<keyword evidence="17" id="KW-1185">Reference proteome</keyword>
<keyword evidence="6 16" id="KW-0031">Aminopeptidase</keyword>
<dbReference type="GO" id="GO:0008270">
    <property type="term" value="F:zinc ion binding"/>
    <property type="evidence" value="ECO:0007669"/>
    <property type="project" value="InterPro"/>
</dbReference>
<keyword evidence="12" id="KW-0732">Signal</keyword>
<evidence type="ECO:0000256" key="9">
    <source>
        <dbReference type="ARBA" id="ARBA00022801"/>
    </source>
</evidence>
<evidence type="ECO:0000256" key="6">
    <source>
        <dbReference type="ARBA" id="ARBA00022438"/>
    </source>
</evidence>
<dbReference type="Pfam" id="PF17900">
    <property type="entry name" value="Peptidase_M1_N"/>
    <property type="match status" value="1"/>
</dbReference>